<keyword evidence="7" id="KW-1185">Reference proteome</keyword>
<proteinExistence type="inferred from homology"/>
<dbReference type="AlphaFoldDB" id="A0A160N5I4"/>
<organism evidence="6 7">
    <name type="scientific">Dyella thiooxydans</name>
    <dbReference type="NCBI Taxonomy" id="445710"/>
    <lineage>
        <taxon>Bacteria</taxon>
        <taxon>Pseudomonadati</taxon>
        <taxon>Pseudomonadota</taxon>
        <taxon>Gammaproteobacteria</taxon>
        <taxon>Lysobacterales</taxon>
        <taxon>Rhodanobacteraceae</taxon>
        <taxon>Dyella</taxon>
    </lineage>
</organism>
<dbReference type="InterPro" id="IPR005101">
    <property type="entry name" value="Cryptochr/Photolyase_FAD-bd"/>
</dbReference>
<dbReference type="InterPro" id="IPR002081">
    <property type="entry name" value="Cryptochrome/DNA_photolyase_1"/>
</dbReference>
<dbReference type="RefSeq" id="WP_063674178.1">
    <property type="nucleotide sequence ID" value="NZ_CP014841.1"/>
</dbReference>
<keyword evidence="2 3" id="KW-0274">FAD</keyword>
<evidence type="ECO:0000256" key="1">
    <source>
        <dbReference type="ARBA" id="ARBA00022630"/>
    </source>
</evidence>
<reference evidence="6 7" key="1">
    <citation type="submission" date="2016-02" db="EMBL/GenBank/DDBJ databases">
        <title>Complete genome sequencing and analysis of ATSB10, Dyella thiooxydans isolated from rhizosphere soil of sunflower (Helianthus annuus L.).</title>
        <authorList>
            <person name="Lee Y."/>
            <person name="Hwangbo K."/>
            <person name="Chung H."/>
            <person name="Yoo J."/>
            <person name="Kim K.Y."/>
            <person name="Sa T.M."/>
            <person name="Um Y."/>
            <person name="Madhaiyan M."/>
        </authorList>
    </citation>
    <scope>NUCLEOTIDE SEQUENCE [LARGE SCALE GENOMIC DNA]</scope>
    <source>
        <strain evidence="6 7">ATSB10</strain>
    </source>
</reference>
<dbReference type="STRING" id="445710.ATSB10_38030"/>
<dbReference type="OrthoDB" id="9772484at2"/>
<dbReference type="GO" id="GO:0032922">
    <property type="term" value="P:circadian regulation of gene expression"/>
    <property type="evidence" value="ECO:0007669"/>
    <property type="project" value="TreeGrafter"/>
</dbReference>
<dbReference type="Gene3D" id="1.10.579.10">
    <property type="entry name" value="DNA Cyclobutane Dipyrimidine Photolyase, subunit A, domain 3"/>
    <property type="match status" value="1"/>
</dbReference>
<gene>
    <name evidence="6" type="ORF">ATSB10_38030</name>
</gene>
<evidence type="ECO:0000313" key="6">
    <source>
        <dbReference type="EMBL" id="AND71257.1"/>
    </source>
</evidence>
<dbReference type="GO" id="GO:0071949">
    <property type="term" value="F:FAD binding"/>
    <property type="evidence" value="ECO:0007669"/>
    <property type="project" value="TreeGrafter"/>
</dbReference>
<dbReference type="PANTHER" id="PTHR11455">
    <property type="entry name" value="CRYPTOCHROME"/>
    <property type="match status" value="1"/>
</dbReference>
<evidence type="ECO:0000256" key="4">
    <source>
        <dbReference type="RuleBase" id="RU004182"/>
    </source>
</evidence>
<keyword evidence="4" id="KW-0157">Chromophore</keyword>
<evidence type="ECO:0000256" key="2">
    <source>
        <dbReference type="ARBA" id="ARBA00022827"/>
    </source>
</evidence>
<comment type="similarity">
    <text evidence="4">Belongs to the DNA photolyase family.</text>
</comment>
<feature type="binding site" evidence="3">
    <location>
        <position position="25"/>
    </location>
    <ligand>
        <name>FAD</name>
        <dbReference type="ChEBI" id="CHEBI:57692"/>
    </ligand>
</feature>
<dbReference type="PRINTS" id="PR00147">
    <property type="entry name" value="DNAPHOTLYASE"/>
</dbReference>
<evidence type="ECO:0000259" key="5">
    <source>
        <dbReference type="Pfam" id="PF03441"/>
    </source>
</evidence>
<feature type="binding site" evidence="3">
    <location>
        <begin position="72"/>
        <end position="79"/>
    </location>
    <ligand>
        <name>FAD</name>
        <dbReference type="ChEBI" id="CHEBI:57692"/>
    </ligand>
</feature>
<dbReference type="Proteomes" id="UP000077255">
    <property type="component" value="Chromosome"/>
</dbReference>
<dbReference type="GO" id="GO:0005737">
    <property type="term" value="C:cytoplasm"/>
    <property type="evidence" value="ECO:0007669"/>
    <property type="project" value="TreeGrafter"/>
</dbReference>
<feature type="binding site" evidence="3">
    <location>
        <begin position="168"/>
        <end position="170"/>
    </location>
    <ligand>
        <name>FAD</name>
        <dbReference type="ChEBI" id="CHEBI:57692"/>
    </ligand>
</feature>
<dbReference type="InterPro" id="IPR036134">
    <property type="entry name" value="Crypto/Photolyase_FAD-like_sf"/>
</dbReference>
<keyword evidence="1 3" id="KW-0285">Flavoprotein</keyword>
<dbReference type="Gene3D" id="1.25.40.80">
    <property type="match status" value="1"/>
</dbReference>
<dbReference type="SUPFAM" id="SSF48173">
    <property type="entry name" value="Cryptochrome/photolyase FAD-binding domain"/>
    <property type="match status" value="1"/>
</dbReference>
<dbReference type="GO" id="GO:0003677">
    <property type="term" value="F:DNA binding"/>
    <property type="evidence" value="ECO:0007669"/>
    <property type="project" value="TreeGrafter"/>
</dbReference>
<dbReference type="KEGG" id="dtx:ATSB10_38030"/>
<evidence type="ECO:0000313" key="7">
    <source>
        <dbReference type="Proteomes" id="UP000077255"/>
    </source>
</evidence>
<dbReference type="PATRIC" id="fig|445710.3.peg.3800"/>
<protein>
    <recommendedName>
        <fullName evidence="5">Cryptochrome/DNA photolyase FAD-binding domain-containing protein</fullName>
    </recommendedName>
</protein>
<evidence type="ECO:0000256" key="3">
    <source>
        <dbReference type="PIRSR" id="PIRSR602081-1"/>
    </source>
</evidence>
<sequence>MTPDDFPPTREAALARLAAVRPADYARSRNALEGAVTRLSPYLTHGVLTLPEAHAGIADRHRLDPQHKLVYEFGWREYFQHVWQQRGEAIFASLHPGPLPDAAYASALPQDIREGHTGVPAIDRAVAALYATGYLHNHARMWLASYVVHLRKVRWRAGADWLYGHLLDGDLASNHLSWQWVAGTGSHKPYLFNAANVAKYAPRDWHSTGTAIDCSYEALDRIARDPAAVAAEARGDARGEREPPLLDGPPAAHGYVAPDPAAVHGRDVWLVHPWSLGAAPADLPGDTLRVAVAIADWHRRWPWSARRWSFVAERQRALASLLWLAPAPALVAALAGARDVHAVDDPHLRQALGPAAEAIRWRPAPRLFAPVATTCASFSQWWRRTRLAG</sequence>
<name>A0A160N5I4_9GAMM</name>
<dbReference type="GO" id="GO:0003904">
    <property type="term" value="F:deoxyribodipyrimidine photo-lyase activity"/>
    <property type="evidence" value="ECO:0007669"/>
    <property type="project" value="TreeGrafter"/>
</dbReference>
<comment type="cofactor">
    <cofactor evidence="3">
        <name>FAD</name>
        <dbReference type="ChEBI" id="CHEBI:57692"/>
    </cofactor>
    <text evidence="3">Binds 1 FAD per subunit.</text>
</comment>
<dbReference type="PANTHER" id="PTHR11455:SF18">
    <property type="entry name" value="SI:CH1073-390K14.1"/>
    <property type="match status" value="1"/>
</dbReference>
<accession>A0A160N5I4</accession>
<dbReference type="Pfam" id="PF03441">
    <property type="entry name" value="FAD_binding_7"/>
    <property type="match status" value="1"/>
</dbReference>
<dbReference type="EMBL" id="CP014841">
    <property type="protein sequence ID" value="AND71257.1"/>
    <property type="molecule type" value="Genomic_DNA"/>
</dbReference>
<dbReference type="GO" id="GO:0043153">
    <property type="term" value="P:entrainment of circadian clock by photoperiod"/>
    <property type="evidence" value="ECO:0007669"/>
    <property type="project" value="TreeGrafter"/>
</dbReference>
<feature type="domain" description="Cryptochrome/DNA photolyase FAD-binding" evidence="5">
    <location>
        <begin position="72"/>
        <end position="200"/>
    </location>
</feature>